<protein>
    <submittedName>
        <fullName evidence="3">Uncharacterized protein</fullName>
    </submittedName>
</protein>
<gene>
    <name evidence="3" type="ORF">P153DRAFT_385469</name>
</gene>
<dbReference type="RefSeq" id="XP_033523639.1">
    <property type="nucleotide sequence ID" value="XM_033670431.1"/>
</dbReference>
<organism evidence="3 4">
    <name type="scientific">Dothidotthia symphoricarpi CBS 119687</name>
    <dbReference type="NCBI Taxonomy" id="1392245"/>
    <lineage>
        <taxon>Eukaryota</taxon>
        <taxon>Fungi</taxon>
        <taxon>Dikarya</taxon>
        <taxon>Ascomycota</taxon>
        <taxon>Pezizomycotina</taxon>
        <taxon>Dothideomycetes</taxon>
        <taxon>Pleosporomycetidae</taxon>
        <taxon>Pleosporales</taxon>
        <taxon>Dothidotthiaceae</taxon>
        <taxon>Dothidotthia</taxon>
    </lineage>
</organism>
<keyword evidence="1" id="KW-0175">Coiled coil</keyword>
<sequence length="368" mass="42597">MQEHIRSEEERGVEDPAKDIKNEFRAQFTALADAGAYTFMKISYVNENQEGCQADMLLFGHYYLETGTPTWVHTDGHVVRYYRGMSYEICEVVPEARKSRIYPAIPFSLMGVTQSGSKKNGMTPTRQYERLVFETVIRSVFLLTGRLASVPSPQDTNTLANLKFACLNLEENRKSEKGRKISLQQQGWATGTPDASQEEQRDPDEASTKTLRYMAPRETTAYLVSTKRAHTDIDSMPKPGHNAKRVSLLNHLTNYEAEVDAELLVKGEENRYLQMKLAKEQRACRNAEEQWEVLSQRHDIEKESAARWKEKYLGIKAKYAKLKKRHGRCKDRIRVKKEEGEKSRDSKLKYQEYTRHMQIVRKDEDDEV</sequence>
<evidence type="ECO:0000256" key="2">
    <source>
        <dbReference type="SAM" id="MobiDB-lite"/>
    </source>
</evidence>
<feature type="compositionally biased region" description="Basic and acidic residues" evidence="2">
    <location>
        <begin position="198"/>
        <end position="207"/>
    </location>
</feature>
<dbReference type="GeneID" id="54410863"/>
<name>A0A6A6ABU1_9PLEO</name>
<dbReference type="Proteomes" id="UP000799771">
    <property type="component" value="Unassembled WGS sequence"/>
</dbReference>
<feature type="coiled-coil region" evidence="1">
    <location>
        <begin position="270"/>
        <end position="297"/>
    </location>
</feature>
<evidence type="ECO:0000313" key="3">
    <source>
        <dbReference type="EMBL" id="KAF2129250.1"/>
    </source>
</evidence>
<reference evidence="3" key="1">
    <citation type="journal article" date="2020" name="Stud. Mycol.">
        <title>101 Dothideomycetes genomes: a test case for predicting lifestyles and emergence of pathogens.</title>
        <authorList>
            <person name="Haridas S."/>
            <person name="Albert R."/>
            <person name="Binder M."/>
            <person name="Bloem J."/>
            <person name="Labutti K."/>
            <person name="Salamov A."/>
            <person name="Andreopoulos B."/>
            <person name="Baker S."/>
            <person name="Barry K."/>
            <person name="Bills G."/>
            <person name="Bluhm B."/>
            <person name="Cannon C."/>
            <person name="Castanera R."/>
            <person name="Culley D."/>
            <person name="Daum C."/>
            <person name="Ezra D."/>
            <person name="Gonzalez J."/>
            <person name="Henrissat B."/>
            <person name="Kuo A."/>
            <person name="Liang C."/>
            <person name="Lipzen A."/>
            <person name="Lutzoni F."/>
            <person name="Magnuson J."/>
            <person name="Mondo S."/>
            <person name="Nolan M."/>
            <person name="Ohm R."/>
            <person name="Pangilinan J."/>
            <person name="Park H.-J."/>
            <person name="Ramirez L."/>
            <person name="Alfaro M."/>
            <person name="Sun H."/>
            <person name="Tritt A."/>
            <person name="Yoshinaga Y."/>
            <person name="Zwiers L.-H."/>
            <person name="Turgeon B."/>
            <person name="Goodwin S."/>
            <person name="Spatafora J."/>
            <person name="Crous P."/>
            <person name="Grigoriev I."/>
        </authorList>
    </citation>
    <scope>NUCLEOTIDE SEQUENCE</scope>
    <source>
        <strain evidence="3">CBS 119687</strain>
    </source>
</reference>
<accession>A0A6A6ABU1</accession>
<evidence type="ECO:0000313" key="4">
    <source>
        <dbReference type="Proteomes" id="UP000799771"/>
    </source>
</evidence>
<proteinExistence type="predicted"/>
<dbReference type="EMBL" id="ML977506">
    <property type="protein sequence ID" value="KAF2129250.1"/>
    <property type="molecule type" value="Genomic_DNA"/>
</dbReference>
<feature type="compositionally biased region" description="Polar residues" evidence="2">
    <location>
        <begin position="182"/>
        <end position="195"/>
    </location>
</feature>
<dbReference type="AlphaFoldDB" id="A0A6A6ABU1"/>
<dbReference type="OrthoDB" id="3695169at2759"/>
<feature type="region of interest" description="Disordered" evidence="2">
    <location>
        <begin position="175"/>
        <end position="210"/>
    </location>
</feature>
<evidence type="ECO:0000256" key="1">
    <source>
        <dbReference type="SAM" id="Coils"/>
    </source>
</evidence>
<keyword evidence="4" id="KW-1185">Reference proteome</keyword>